<keyword evidence="2" id="KW-0378">Hydrolase</keyword>
<dbReference type="EMBL" id="JAVDWR010000002">
    <property type="protein sequence ID" value="MDR7120209.1"/>
    <property type="molecule type" value="Genomic_DNA"/>
</dbReference>
<accession>A0ABU1VWV7</accession>
<evidence type="ECO:0000256" key="1">
    <source>
        <dbReference type="SAM" id="SignalP"/>
    </source>
</evidence>
<dbReference type="EC" id="3.4.24.3" evidence="2"/>
<sequence>MKLHTFVFFLLCCWSAWPNLVQAQNHSAFYPALQQLQHSLQQNPLSETGVTPALQLLRHLSYQHPVTEMPATELKLLHQLLQQLSQQPEFSQSKLPGWRLQEHYAVLLYRFYPDTELKPLWPEQLKPLLPLLQQELILSDELQQHYSWWELIRSLAFGLYYGRSDPDLAQALLQLKPASLLLQLAPLSQSWQLQHLLWTMAYLHPLMGEAEQKQLDQQVLAVLQHHKHLSPTEQKQLFSQLYLVNSFRVRDNCEQEFVGHCLYPDLTQALPLNYHCSERLKIRANNITESQLKQSCEQLQGLEHKFHSLLDTQQQPVANDLNQQLEVVIFDHYSDYNLYGSLLFNIHTNNGGMYIEGTPSDPDNQARFFSFQHFWQQDFAVWNLEHEYIHYLDGRFVSYGPFEHFPAQMVWWSEGLAELIAKGQHNDKARELLAKTKAEERPSLEQIFATRYTDGLDLTYRWSYWAWLFLQQQQPQQLRRLKRHLSQDFFAGYQGLLQQLASSSELQFQQFLQQQVSQPKTEATAALYLGKYLYRSYLQPAHLPVSAEHFHRLKQDEPQKAPL</sequence>
<dbReference type="Proteomes" id="UP001257909">
    <property type="component" value="Unassembled WGS sequence"/>
</dbReference>
<keyword evidence="3" id="KW-1185">Reference proteome</keyword>
<evidence type="ECO:0000313" key="3">
    <source>
        <dbReference type="Proteomes" id="UP001257909"/>
    </source>
</evidence>
<gene>
    <name evidence="2" type="ORF">J2W69_001138</name>
</gene>
<proteinExistence type="predicted"/>
<dbReference type="Pfam" id="PF01752">
    <property type="entry name" value="Peptidase_M9"/>
    <property type="match status" value="1"/>
</dbReference>
<name>A0ABU1VWV7_9GAMM</name>
<feature type="signal peptide" evidence="1">
    <location>
        <begin position="1"/>
        <end position="23"/>
    </location>
</feature>
<reference evidence="2 3" key="1">
    <citation type="submission" date="2023-07" db="EMBL/GenBank/DDBJ databases">
        <title>Sorghum-associated microbial communities from plants grown in Nebraska, USA.</title>
        <authorList>
            <person name="Schachtman D."/>
        </authorList>
    </citation>
    <scope>NUCLEOTIDE SEQUENCE [LARGE SCALE GENOMIC DNA]</scope>
    <source>
        <strain evidence="2 3">4138</strain>
    </source>
</reference>
<dbReference type="InterPro" id="IPR002169">
    <property type="entry name" value="Peptidase_M9A/M9B"/>
</dbReference>
<protein>
    <submittedName>
        <fullName evidence="2">Microbial collagenase</fullName>
        <ecNumber evidence="2">3.4.24.3</ecNumber>
    </submittedName>
</protein>
<organism evidence="2 3">
    <name type="scientific">Rheinheimera soli</name>
    <dbReference type="NCBI Taxonomy" id="443616"/>
    <lineage>
        <taxon>Bacteria</taxon>
        <taxon>Pseudomonadati</taxon>
        <taxon>Pseudomonadota</taxon>
        <taxon>Gammaproteobacteria</taxon>
        <taxon>Chromatiales</taxon>
        <taxon>Chromatiaceae</taxon>
        <taxon>Rheinheimera</taxon>
    </lineage>
</organism>
<dbReference type="PRINTS" id="PR00931">
    <property type="entry name" value="MICOLLPTASE"/>
</dbReference>
<feature type="chain" id="PRO_5047493958" evidence="1">
    <location>
        <begin position="24"/>
        <end position="563"/>
    </location>
</feature>
<dbReference type="Gene3D" id="3.40.30.160">
    <property type="entry name" value="Collagenase ColT, N-terminal domain"/>
    <property type="match status" value="1"/>
</dbReference>
<dbReference type="RefSeq" id="WP_310275453.1">
    <property type="nucleotide sequence ID" value="NZ_JAVDWR010000002.1"/>
</dbReference>
<dbReference type="Gene3D" id="1.10.390.20">
    <property type="match status" value="1"/>
</dbReference>
<comment type="caution">
    <text evidence="2">The sequence shown here is derived from an EMBL/GenBank/DDBJ whole genome shotgun (WGS) entry which is preliminary data.</text>
</comment>
<keyword evidence="1" id="KW-0732">Signal</keyword>
<dbReference type="GO" id="GO:0004222">
    <property type="term" value="F:metalloendopeptidase activity"/>
    <property type="evidence" value="ECO:0007669"/>
    <property type="project" value="UniProtKB-EC"/>
</dbReference>
<evidence type="ECO:0000313" key="2">
    <source>
        <dbReference type="EMBL" id="MDR7120209.1"/>
    </source>
</evidence>